<dbReference type="Gene3D" id="3.40.50.300">
    <property type="entry name" value="P-loop containing nucleotide triphosphate hydrolases"/>
    <property type="match status" value="1"/>
</dbReference>
<dbReference type="GO" id="GO:0005886">
    <property type="term" value="C:plasma membrane"/>
    <property type="evidence" value="ECO:0007669"/>
    <property type="project" value="TreeGrafter"/>
</dbReference>
<dbReference type="EMBL" id="BARS01051442">
    <property type="protein sequence ID" value="GAG45456.1"/>
    <property type="molecule type" value="Genomic_DNA"/>
</dbReference>
<comment type="caution">
    <text evidence="4">The sequence shown here is derived from an EMBL/GenBank/DDBJ whole genome shotgun (WGS) entry which is preliminary data.</text>
</comment>
<dbReference type="PANTHER" id="PTHR30258">
    <property type="entry name" value="TYPE II SECRETION SYSTEM PROTEIN GSPE-RELATED"/>
    <property type="match status" value="1"/>
</dbReference>
<evidence type="ECO:0000259" key="3">
    <source>
        <dbReference type="Pfam" id="PF00437"/>
    </source>
</evidence>
<dbReference type="InterPro" id="IPR001482">
    <property type="entry name" value="T2SS/T4SS_dom"/>
</dbReference>
<dbReference type="SUPFAM" id="SSF52540">
    <property type="entry name" value="P-loop containing nucleoside triphosphate hydrolases"/>
    <property type="match status" value="1"/>
</dbReference>
<sequence>VIPRLIDMKIDPYLIPSTLILAIAQRLVRRLCPESKKQIKPSTEIEELIKKELPNAKAPHTLYEPQISEKCPKGTKGRIAIFEVLEMTSQLEDIILKEPSETKIKEEAKRQGMITMLQDGISKVLKGIVGVEEVRKAVEE</sequence>
<evidence type="ECO:0000313" key="4">
    <source>
        <dbReference type="EMBL" id="GAG45456.1"/>
    </source>
</evidence>
<dbReference type="GO" id="GO:0016887">
    <property type="term" value="F:ATP hydrolysis activity"/>
    <property type="evidence" value="ECO:0007669"/>
    <property type="project" value="TreeGrafter"/>
</dbReference>
<evidence type="ECO:0000256" key="2">
    <source>
        <dbReference type="ARBA" id="ARBA00022840"/>
    </source>
</evidence>
<organism evidence="4">
    <name type="scientific">marine sediment metagenome</name>
    <dbReference type="NCBI Taxonomy" id="412755"/>
    <lineage>
        <taxon>unclassified sequences</taxon>
        <taxon>metagenomes</taxon>
        <taxon>ecological metagenomes</taxon>
    </lineage>
</organism>
<feature type="non-terminal residue" evidence="4">
    <location>
        <position position="1"/>
    </location>
</feature>
<name>X0ZAQ5_9ZZZZ</name>
<dbReference type="Pfam" id="PF00437">
    <property type="entry name" value="T2SSE"/>
    <property type="match status" value="1"/>
</dbReference>
<evidence type="ECO:0000256" key="1">
    <source>
        <dbReference type="ARBA" id="ARBA00022741"/>
    </source>
</evidence>
<dbReference type="AlphaFoldDB" id="X0ZAQ5"/>
<dbReference type="PANTHER" id="PTHR30258:SF1">
    <property type="entry name" value="PROTEIN TRANSPORT PROTEIN HOFB HOMOLOG"/>
    <property type="match status" value="1"/>
</dbReference>
<keyword evidence="2" id="KW-0067">ATP-binding</keyword>
<dbReference type="InterPro" id="IPR027417">
    <property type="entry name" value="P-loop_NTPase"/>
</dbReference>
<dbReference type="GO" id="GO:0005524">
    <property type="term" value="F:ATP binding"/>
    <property type="evidence" value="ECO:0007669"/>
    <property type="project" value="UniProtKB-KW"/>
</dbReference>
<proteinExistence type="predicted"/>
<gene>
    <name evidence="4" type="ORF">S01H1_76629</name>
</gene>
<protein>
    <recommendedName>
        <fullName evidence="3">Bacterial type II secretion system protein E domain-containing protein</fullName>
    </recommendedName>
</protein>
<accession>X0ZAQ5</accession>
<keyword evidence="1" id="KW-0547">Nucleotide-binding</keyword>
<feature type="domain" description="Bacterial type II secretion system protein E" evidence="3">
    <location>
        <begin position="2"/>
        <end position="135"/>
    </location>
</feature>
<reference evidence="4" key="1">
    <citation type="journal article" date="2014" name="Front. Microbiol.">
        <title>High frequency of phylogenetically diverse reductive dehalogenase-homologous genes in deep subseafloor sedimentary metagenomes.</title>
        <authorList>
            <person name="Kawai M."/>
            <person name="Futagami T."/>
            <person name="Toyoda A."/>
            <person name="Takaki Y."/>
            <person name="Nishi S."/>
            <person name="Hori S."/>
            <person name="Arai W."/>
            <person name="Tsubouchi T."/>
            <person name="Morono Y."/>
            <person name="Uchiyama I."/>
            <person name="Ito T."/>
            <person name="Fujiyama A."/>
            <person name="Inagaki F."/>
            <person name="Takami H."/>
        </authorList>
    </citation>
    <scope>NUCLEOTIDE SEQUENCE</scope>
    <source>
        <strain evidence="4">Expedition CK06-06</strain>
    </source>
</reference>